<evidence type="ECO:0000256" key="1">
    <source>
        <dbReference type="SAM" id="MobiDB-lite"/>
    </source>
</evidence>
<proteinExistence type="predicted"/>
<name>A0A6A6R0M0_9PEZI</name>
<feature type="compositionally biased region" description="Basic and acidic residues" evidence="1">
    <location>
        <begin position="93"/>
        <end position="109"/>
    </location>
</feature>
<feature type="region of interest" description="Disordered" evidence="1">
    <location>
        <begin position="1"/>
        <end position="79"/>
    </location>
</feature>
<feature type="compositionally biased region" description="Low complexity" evidence="1">
    <location>
        <begin position="306"/>
        <end position="348"/>
    </location>
</feature>
<dbReference type="AlphaFoldDB" id="A0A6A6R0M0"/>
<evidence type="ECO:0000313" key="2">
    <source>
        <dbReference type="EMBL" id="KAF2497784.1"/>
    </source>
</evidence>
<feature type="compositionally biased region" description="Low complexity" evidence="1">
    <location>
        <begin position="409"/>
        <end position="427"/>
    </location>
</feature>
<gene>
    <name evidence="2" type="ORF">BU16DRAFT_525383</name>
</gene>
<protein>
    <submittedName>
        <fullName evidence="2">Uncharacterized protein</fullName>
    </submittedName>
</protein>
<feature type="compositionally biased region" description="Basic and acidic residues" evidence="1">
    <location>
        <begin position="564"/>
        <end position="579"/>
    </location>
</feature>
<feature type="compositionally biased region" description="Polar residues" evidence="1">
    <location>
        <begin position="17"/>
        <end position="43"/>
    </location>
</feature>
<feature type="compositionally biased region" description="Polar residues" evidence="1">
    <location>
        <begin position="554"/>
        <end position="563"/>
    </location>
</feature>
<dbReference type="Proteomes" id="UP000799750">
    <property type="component" value="Unassembled WGS sequence"/>
</dbReference>
<sequence>MAYSYDNRYQSGRHESYYQQPRQHEVYSSSPTSHYDMPTTHSYSYDPRYSYSTLPPRSPAYPPRPVHRTKPRWPPSPSVENEIDALAKEIRGVGLKDESGGETHSRGTVDQEPIMLEVEQPKRDLNDERRFVLVPGHGTDKPTGGPRDSRRRSFAERGNMPHLKTDIHQPAIPLRREPSPYTISKPTKENPSRTSTEYFLSPDILTPQSSSIPRSVPKVDARDHYKDQNSKPEKPGQSQHRRYDSAQSPRTSHLDIFDDSDLDNDDSASRRAERRPARYSFVKADLQKDDLRTSLNAPGKDPQPSPRSSNPRLPNEHSSSGSSGSSKMSTAPPSPRSSHSSLHNVSTPRQIPQSRNPPLDSPYARSPRFQDPQSRPGSPLVKDKPWQPSPPRSPTLAQGNFRDSPPRSKPVSRPSSRPSSRAGSPLSFLHTTSMPAPSPKPLDANDVDWNSTFPPATRNERREDPRPSSCHTKQPSMAVPPRIDVQSPSPARPPKPASTLPYPVDDLPGETFMPSVEQYQFQPSPSQASATAAFPRSPVTSSPAINRSRDENLSSRPLVTTHHSATEEVPRLARVRENSNRSSSAYDGRRLDKNPAPLTLEKPLPPCPRANFSSNYNDWYTLENCPNFDVCPSCYEGVFEDTQFAPYFKQTRLHEKRISRNCDFSSPWVRLAWLLMIKHKRKSLDLLYRLATIREIEQPCPGNLEVSGTWYGIKDSYGDHVTKFAICPCDLKQIEALLPSLRNTFTRIYPSDPRKTYTCALRTASRRFPAYLDLLVELDEEASRRARSPDLRPFIQLAKENAYKQECMRDQLIPGQMWHFIPHLPEFAICEECFDELVWPEAMKKNTSKIAAEFNKTLQFVKDEPALGMSCQLYSPRMRRVWKRAVEDDDFGYLAKKAIERSKMEQDLQRQRKAIGRLLEDRWRSGAEREQLRLQAAQLMEAWRDWE</sequence>
<feature type="compositionally biased region" description="Basic and acidic residues" evidence="1">
    <location>
        <begin position="119"/>
        <end position="131"/>
    </location>
</feature>
<feature type="compositionally biased region" description="Basic and acidic residues" evidence="1">
    <location>
        <begin position="267"/>
        <end position="276"/>
    </location>
</feature>
<dbReference type="OrthoDB" id="5296at2759"/>
<organism evidence="2 3">
    <name type="scientific">Lophium mytilinum</name>
    <dbReference type="NCBI Taxonomy" id="390894"/>
    <lineage>
        <taxon>Eukaryota</taxon>
        <taxon>Fungi</taxon>
        <taxon>Dikarya</taxon>
        <taxon>Ascomycota</taxon>
        <taxon>Pezizomycotina</taxon>
        <taxon>Dothideomycetes</taxon>
        <taxon>Pleosporomycetidae</taxon>
        <taxon>Mytilinidiales</taxon>
        <taxon>Mytilinidiaceae</taxon>
        <taxon>Lophium</taxon>
    </lineage>
</organism>
<evidence type="ECO:0000313" key="3">
    <source>
        <dbReference type="Proteomes" id="UP000799750"/>
    </source>
</evidence>
<dbReference type="EMBL" id="MU004186">
    <property type="protein sequence ID" value="KAF2497784.1"/>
    <property type="molecule type" value="Genomic_DNA"/>
</dbReference>
<feature type="region of interest" description="Disordered" evidence="1">
    <location>
        <begin position="93"/>
        <end position="602"/>
    </location>
</feature>
<feature type="compositionally biased region" description="Basic and acidic residues" evidence="1">
    <location>
        <begin position="217"/>
        <end position="234"/>
    </location>
</feature>
<feature type="compositionally biased region" description="Acidic residues" evidence="1">
    <location>
        <begin position="257"/>
        <end position="266"/>
    </location>
</feature>
<feature type="compositionally biased region" description="Low complexity" evidence="1">
    <location>
        <begin position="520"/>
        <end position="535"/>
    </location>
</feature>
<reference evidence="2" key="1">
    <citation type="journal article" date="2020" name="Stud. Mycol.">
        <title>101 Dothideomycetes genomes: a test case for predicting lifestyles and emergence of pathogens.</title>
        <authorList>
            <person name="Haridas S."/>
            <person name="Albert R."/>
            <person name="Binder M."/>
            <person name="Bloem J."/>
            <person name="Labutti K."/>
            <person name="Salamov A."/>
            <person name="Andreopoulos B."/>
            <person name="Baker S."/>
            <person name="Barry K."/>
            <person name="Bills G."/>
            <person name="Bluhm B."/>
            <person name="Cannon C."/>
            <person name="Castanera R."/>
            <person name="Culley D."/>
            <person name="Daum C."/>
            <person name="Ezra D."/>
            <person name="Gonzalez J."/>
            <person name="Henrissat B."/>
            <person name="Kuo A."/>
            <person name="Liang C."/>
            <person name="Lipzen A."/>
            <person name="Lutzoni F."/>
            <person name="Magnuson J."/>
            <person name="Mondo S."/>
            <person name="Nolan M."/>
            <person name="Ohm R."/>
            <person name="Pangilinan J."/>
            <person name="Park H.-J."/>
            <person name="Ramirez L."/>
            <person name="Alfaro M."/>
            <person name="Sun H."/>
            <person name="Tritt A."/>
            <person name="Yoshinaga Y."/>
            <person name="Zwiers L.-H."/>
            <person name="Turgeon B."/>
            <person name="Goodwin S."/>
            <person name="Spatafora J."/>
            <person name="Crous P."/>
            <person name="Grigoriev I."/>
        </authorList>
    </citation>
    <scope>NUCLEOTIDE SEQUENCE</scope>
    <source>
        <strain evidence="2">CBS 269.34</strain>
    </source>
</reference>
<keyword evidence="3" id="KW-1185">Reference proteome</keyword>
<accession>A0A6A6R0M0</accession>